<keyword evidence="3" id="KW-1185">Reference proteome</keyword>
<name>A0A919PSQ4_9ACTN</name>
<sequence length="81" mass="8299">MGGSAGDEELAAWVVRACAELGLEPLGVGERDAILDLARDVAHHVVRPGAPVTAFLLGVAVGRGADLEETRARLAALVSGR</sequence>
<evidence type="ECO:0000313" key="2">
    <source>
        <dbReference type="EMBL" id="GIG47723.1"/>
    </source>
</evidence>
<protein>
    <recommendedName>
        <fullName evidence="1">DUF6457 domain-containing protein</fullName>
    </recommendedName>
</protein>
<comment type="caution">
    <text evidence="2">The sequence shown here is derived from an EMBL/GenBank/DDBJ whole genome shotgun (WGS) entry which is preliminary data.</text>
</comment>
<dbReference type="EMBL" id="BONQ01000085">
    <property type="protein sequence ID" value="GIG47723.1"/>
    <property type="molecule type" value="Genomic_DNA"/>
</dbReference>
<proteinExistence type="predicted"/>
<dbReference type="InterPro" id="IPR045598">
    <property type="entry name" value="DUF6457"/>
</dbReference>
<dbReference type="RefSeq" id="WP_203849447.1">
    <property type="nucleotide sequence ID" value="NZ_BAAAVW010000019.1"/>
</dbReference>
<organism evidence="2 3">
    <name type="scientific">Dactylosporangium siamense</name>
    <dbReference type="NCBI Taxonomy" id="685454"/>
    <lineage>
        <taxon>Bacteria</taxon>
        <taxon>Bacillati</taxon>
        <taxon>Actinomycetota</taxon>
        <taxon>Actinomycetes</taxon>
        <taxon>Micromonosporales</taxon>
        <taxon>Micromonosporaceae</taxon>
        <taxon>Dactylosporangium</taxon>
    </lineage>
</organism>
<accession>A0A919PSQ4</accession>
<dbReference type="AlphaFoldDB" id="A0A919PSQ4"/>
<dbReference type="Proteomes" id="UP000660611">
    <property type="component" value="Unassembled WGS sequence"/>
</dbReference>
<gene>
    <name evidence="2" type="ORF">Dsi01nite_057640</name>
</gene>
<evidence type="ECO:0000313" key="3">
    <source>
        <dbReference type="Proteomes" id="UP000660611"/>
    </source>
</evidence>
<reference evidence="2" key="1">
    <citation type="submission" date="2021-01" db="EMBL/GenBank/DDBJ databases">
        <title>Whole genome shotgun sequence of Dactylosporangium siamense NBRC 106093.</title>
        <authorList>
            <person name="Komaki H."/>
            <person name="Tamura T."/>
        </authorList>
    </citation>
    <scope>NUCLEOTIDE SEQUENCE</scope>
    <source>
        <strain evidence="2">NBRC 106093</strain>
    </source>
</reference>
<evidence type="ECO:0000259" key="1">
    <source>
        <dbReference type="Pfam" id="PF20058"/>
    </source>
</evidence>
<feature type="domain" description="DUF6457" evidence="1">
    <location>
        <begin position="7"/>
        <end position="78"/>
    </location>
</feature>
<dbReference type="Pfam" id="PF20058">
    <property type="entry name" value="DUF6457"/>
    <property type="match status" value="1"/>
</dbReference>